<protein>
    <submittedName>
        <fullName evidence="2">Uncharacterized protein</fullName>
    </submittedName>
</protein>
<keyword evidence="3" id="KW-1185">Reference proteome</keyword>
<feature type="region of interest" description="Disordered" evidence="1">
    <location>
        <begin position="1"/>
        <end position="20"/>
    </location>
</feature>
<accession>A0A9P4IWL6</accession>
<dbReference type="EMBL" id="ML996088">
    <property type="protein sequence ID" value="KAF2150976.1"/>
    <property type="molecule type" value="Genomic_DNA"/>
</dbReference>
<reference evidence="2" key="1">
    <citation type="journal article" date="2020" name="Stud. Mycol.">
        <title>101 Dothideomycetes genomes: a test case for predicting lifestyles and emergence of pathogens.</title>
        <authorList>
            <person name="Haridas S."/>
            <person name="Albert R."/>
            <person name="Binder M."/>
            <person name="Bloem J."/>
            <person name="Labutti K."/>
            <person name="Salamov A."/>
            <person name="Andreopoulos B."/>
            <person name="Baker S."/>
            <person name="Barry K."/>
            <person name="Bills G."/>
            <person name="Bluhm B."/>
            <person name="Cannon C."/>
            <person name="Castanera R."/>
            <person name="Culley D."/>
            <person name="Daum C."/>
            <person name="Ezra D."/>
            <person name="Gonzalez J."/>
            <person name="Henrissat B."/>
            <person name="Kuo A."/>
            <person name="Liang C."/>
            <person name="Lipzen A."/>
            <person name="Lutzoni F."/>
            <person name="Magnuson J."/>
            <person name="Mondo S."/>
            <person name="Nolan M."/>
            <person name="Ohm R."/>
            <person name="Pangilinan J."/>
            <person name="Park H.-J."/>
            <person name="Ramirez L."/>
            <person name="Alfaro M."/>
            <person name="Sun H."/>
            <person name="Tritt A."/>
            <person name="Yoshinaga Y."/>
            <person name="Zwiers L.-H."/>
            <person name="Turgeon B."/>
            <person name="Goodwin S."/>
            <person name="Spatafora J."/>
            <person name="Crous P."/>
            <person name="Grigoriev I."/>
        </authorList>
    </citation>
    <scope>NUCLEOTIDE SEQUENCE</scope>
    <source>
        <strain evidence="2">CBS 260.36</strain>
    </source>
</reference>
<evidence type="ECO:0000313" key="3">
    <source>
        <dbReference type="Proteomes" id="UP000799439"/>
    </source>
</evidence>
<feature type="region of interest" description="Disordered" evidence="1">
    <location>
        <begin position="132"/>
        <end position="158"/>
    </location>
</feature>
<evidence type="ECO:0000256" key="1">
    <source>
        <dbReference type="SAM" id="MobiDB-lite"/>
    </source>
</evidence>
<dbReference type="AlphaFoldDB" id="A0A9P4IWL6"/>
<sequence>MLAMLQSLSPHTTSSLYAGSAPSSIPPTFGTNHTSSRRPCALPASRATTLRRMDWGKARNRAWIVGTMPTMQRQPGAVTCRPFSSSRITGCVTCRDCPRIPGRRSRLTQRKAGAYSSTAVLPATAIATATGSNVLEPSPAQRSAAHRRRETVSRCHFP</sequence>
<name>A0A9P4IWL6_9PEZI</name>
<dbReference type="Proteomes" id="UP000799439">
    <property type="component" value="Unassembled WGS sequence"/>
</dbReference>
<proteinExistence type="predicted"/>
<evidence type="ECO:0000313" key="2">
    <source>
        <dbReference type="EMBL" id="KAF2150976.1"/>
    </source>
</evidence>
<organism evidence="2 3">
    <name type="scientific">Myriangium duriaei CBS 260.36</name>
    <dbReference type="NCBI Taxonomy" id="1168546"/>
    <lineage>
        <taxon>Eukaryota</taxon>
        <taxon>Fungi</taxon>
        <taxon>Dikarya</taxon>
        <taxon>Ascomycota</taxon>
        <taxon>Pezizomycotina</taxon>
        <taxon>Dothideomycetes</taxon>
        <taxon>Dothideomycetidae</taxon>
        <taxon>Myriangiales</taxon>
        <taxon>Myriangiaceae</taxon>
        <taxon>Myriangium</taxon>
    </lineage>
</organism>
<comment type="caution">
    <text evidence="2">The sequence shown here is derived from an EMBL/GenBank/DDBJ whole genome shotgun (WGS) entry which is preliminary data.</text>
</comment>
<gene>
    <name evidence="2" type="ORF">K461DRAFT_269285</name>
</gene>